<comment type="caution">
    <text evidence="2">The sequence shown here is derived from an EMBL/GenBank/DDBJ whole genome shotgun (WGS) entry which is preliminary data.</text>
</comment>
<sequence>MKVRQDSPRPRAAKTVPTERRPLSAQFDGDRRRLR</sequence>
<reference evidence="2 3" key="1">
    <citation type="submission" date="2018-10" db="EMBL/GenBank/DDBJ databases">
        <title>Genomic Encyclopedia of Type Strains, Phase IV (KMG-IV): sequencing the most valuable type-strain genomes for metagenomic binning, comparative biology and taxonomic classification.</title>
        <authorList>
            <person name="Goeker M."/>
        </authorList>
    </citation>
    <scope>NUCLEOTIDE SEQUENCE [LARGE SCALE GENOMIC DNA]</scope>
    <source>
        <strain evidence="2 3">DSM 25586</strain>
    </source>
</reference>
<accession>A0A495EFV1</accession>
<proteinExistence type="predicted"/>
<feature type="compositionally biased region" description="Basic and acidic residues" evidence="1">
    <location>
        <begin position="17"/>
        <end position="35"/>
    </location>
</feature>
<protein>
    <submittedName>
        <fullName evidence="2">Uncharacterized protein</fullName>
    </submittedName>
</protein>
<evidence type="ECO:0000256" key="1">
    <source>
        <dbReference type="SAM" id="MobiDB-lite"/>
    </source>
</evidence>
<dbReference type="EMBL" id="RBIR01000007">
    <property type="protein sequence ID" value="RKR15423.1"/>
    <property type="molecule type" value="Genomic_DNA"/>
</dbReference>
<dbReference type="Proteomes" id="UP000276055">
    <property type="component" value="Unassembled WGS sequence"/>
</dbReference>
<feature type="region of interest" description="Disordered" evidence="1">
    <location>
        <begin position="1"/>
        <end position="35"/>
    </location>
</feature>
<dbReference type="AlphaFoldDB" id="A0A495EFV1"/>
<organism evidence="2 3">
    <name type="scientific">Arthrobacter oryzae</name>
    <dbReference type="NCBI Taxonomy" id="409290"/>
    <lineage>
        <taxon>Bacteria</taxon>
        <taxon>Bacillati</taxon>
        <taxon>Actinomycetota</taxon>
        <taxon>Actinomycetes</taxon>
        <taxon>Micrococcales</taxon>
        <taxon>Micrococcaceae</taxon>
        <taxon>Arthrobacter</taxon>
    </lineage>
</organism>
<evidence type="ECO:0000313" key="3">
    <source>
        <dbReference type="Proteomes" id="UP000276055"/>
    </source>
</evidence>
<gene>
    <name evidence="2" type="ORF">C8D78_2943</name>
</gene>
<name>A0A495EFV1_9MICC</name>
<evidence type="ECO:0000313" key="2">
    <source>
        <dbReference type="EMBL" id="RKR15423.1"/>
    </source>
</evidence>